<evidence type="ECO:0000256" key="3">
    <source>
        <dbReference type="ARBA" id="ARBA00022515"/>
    </source>
</evidence>
<dbReference type="EC" id="5.6.2.3" evidence="12 13"/>
<dbReference type="InterPro" id="IPR016136">
    <property type="entry name" value="DNA_helicase_N/primase_C"/>
</dbReference>
<keyword evidence="4 13" id="KW-0235">DNA replication</keyword>
<dbReference type="SUPFAM" id="SSF52540">
    <property type="entry name" value="P-loop containing nucleoside triphosphate hydrolases"/>
    <property type="match status" value="1"/>
</dbReference>
<accession>A0A1J0AGX3</accession>
<dbReference type="Pfam" id="PF03796">
    <property type="entry name" value="DnaB_C"/>
    <property type="match status" value="1"/>
</dbReference>
<dbReference type="PANTHER" id="PTHR30153:SF2">
    <property type="entry name" value="REPLICATIVE DNA HELICASE"/>
    <property type="match status" value="1"/>
</dbReference>
<evidence type="ECO:0000256" key="9">
    <source>
        <dbReference type="ARBA" id="ARBA00023125"/>
    </source>
</evidence>
<comment type="subunit">
    <text evidence="2">Homohexamer.</text>
</comment>
<dbReference type="FunFam" id="3.40.50.300:FF:000076">
    <property type="entry name" value="Replicative DNA helicase"/>
    <property type="match status" value="1"/>
</dbReference>
<keyword evidence="5 13" id="KW-0547">Nucleotide-binding</keyword>
<name>A0A1J0AGX3_9CYAN</name>
<dbReference type="GO" id="GO:1990077">
    <property type="term" value="C:primosome complex"/>
    <property type="evidence" value="ECO:0007669"/>
    <property type="project" value="UniProtKB-UniRule"/>
</dbReference>
<evidence type="ECO:0000256" key="11">
    <source>
        <dbReference type="ARBA" id="ARBA00048954"/>
    </source>
</evidence>
<dbReference type="GO" id="GO:0005524">
    <property type="term" value="F:ATP binding"/>
    <property type="evidence" value="ECO:0007669"/>
    <property type="project" value="UniProtKB-UniRule"/>
</dbReference>
<evidence type="ECO:0000256" key="1">
    <source>
        <dbReference type="ARBA" id="ARBA00008428"/>
    </source>
</evidence>
<evidence type="ECO:0000313" key="16">
    <source>
        <dbReference type="Proteomes" id="UP000180235"/>
    </source>
</evidence>
<dbReference type="GO" id="GO:0006269">
    <property type="term" value="P:DNA replication, synthesis of primer"/>
    <property type="evidence" value="ECO:0007669"/>
    <property type="project" value="UniProtKB-UniRule"/>
</dbReference>
<proteinExistence type="inferred from homology"/>
<keyword evidence="9 13" id="KW-0238">DNA-binding</keyword>
<dbReference type="InterPro" id="IPR007692">
    <property type="entry name" value="DNA_helicase_DnaB"/>
</dbReference>
<dbReference type="InterPro" id="IPR027417">
    <property type="entry name" value="P-loop_NTPase"/>
</dbReference>
<dbReference type="NCBIfam" id="NF004384">
    <property type="entry name" value="PRK05748.1"/>
    <property type="match status" value="1"/>
</dbReference>
<dbReference type="PANTHER" id="PTHR30153">
    <property type="entry name" value="REPLICATIVE DNA HELICASE DNAB"/>
    <property type="match status" value="1"/>
</dbReference>
<keyword evidence="10" id="KW-0413">Isomerase</keyword>
<evidence type="ECO:0000259" key="14">
    <source>
        <dbReference type="PROSITE" id="PS51199"/>
    </source>
</evidence>
<dbReference type="Gene3D" id="1.10.860.10">
    <property type="entry name" value="DNAb Helicase, Chain A"/>
    <property type="match status" value="1"/>
</dbReference>
<dbReference type="GO" id="GO:0003677">
    <property type="term" value="F:DNA binding"/>
    <property type="evidence" value="ECO:0007669"/>
    <property type="project" value="UniProtKB-UniRule"/>
</dbReference>
<dbReference type="CDD" id="cd00984">
    <property type="entry name" value="DnaB_C"/>
    <property type="match status" value="1"/>
</dbReference>
<feature type="domain" description="SF4 helicase" evidence="14">
    <location>
        <begin position="198"/>
        <end position="462"/>
    </location>
</feature>
<dbReference type="InterPro" id="IPR007694">
    <property type="entry name" value="DNA_helicase_DnaB-like_C"/>
</dbReference>
<comment type="similarity">
    <text evidence="1 13">Belongs to the helicase family. DnaB subfamily.</text>
</comment>
<evidence type="ECO:0000256" key="13">
    <source>
        <dbReference type="RuleBase" id="RU362085"/>
    </source>
</evidence>
<dbReference type="InterPro" id="IPR036185">
    <property type="entry name" value="DNA_heli_DnaB-like_N_sf"/>
</dbReference>
<dbReference type="NCBIfam" id="TIGR00665">
    <property type="entry name" value="DnaB"/>
    <property type="match status" value="1"/>
</dbReference>
<keyword evidence="3 13" id="KW-0639">Primosome</keyword>
<dbReference type="Pfam" id="PF00772">
    <property type="entry name" value="DnaB"/>
    <property type="match status" value="1"/>
</dbReference>
<keyword evidence="7 13" id="KW-0347">Helicase</keyword>
<evidence type="ECO:0000256" key="7">
    <source>
        <dbReference type="ARBA" id="ARBA00022806"/>
    </source>
</evidence>
<reference evidence="15 16" key="1">
    <citation type="submission" date="2016-10" db="EMBL/GenBank/DDBJ databases">
        <title>Description of Gloeomargarita lithophora gen. nov., sp. nov., a thylakoid-bearing basal-branching cyanobacterium with intracellular carbonates, and proposal for Gloeomargaritales ord. nov.</title>
        <authorList>
            <person name="Moreira D."/>
            <person name="Tavera R."/>
            <person name="Benzerara K."/>
            <person name="Skouri-Panet F."/>
            <person name="Couradeau E."/>
            <person name="Gerard E."/>
            <person name="Loussert C."/>
            <person name="Novelo E."/>
            <person name="Zivanovic Y."/>
            <person name="Lopez-Garcia P."/>
        </authorList>
    </citation>
    <scope>NUCLEOTIDE SEQUENCE [LARGE SCALE GENOMIC DNA]</scope>
    <source>
        <strain evidence="15 16">D10</strain>
    </source>
</reference>
<dbReference type="EMBL" id="CP017675">
    <property type="protein sequence ID" value="APB35190.1"/>
    <property type="molecule type" value="Genomic_DNA"/>
</dbReference>
<organism evidence="15 16">
    <name type="scientific">Gloeomargarita lithophora Alchichica-D10</name>
    <dbReference type="NCBI Taxonomy" id="1188229"/>
    <lineage>
        <taxon>Bacteria</taxon>
        <taxon>Bacillati</taxon>
        <taxon>Cyanobacteriota</taxon>
        <taxon>Cyanophyceae</taxon>
        <taxon>Gloeomargaritales</taxon>
        <taxon>Gloeomargaritaceae</taxon>
        <taxon>Gloeomargarita</taxon>
    </lineage>
</organism>
<evidence type="ECO:0000256" key="5">
    <source>
        <dbReference type="ARBA" id="ARBA00022741"/>
    </source>
</evidence>
<protein>
    <recommendedName>
        <fullName evidence="12 13">Replicative DNA helicase</fullName>
        <ecNumber evidence="12 13">5.6.2.3</ecNumber>
    </recommendedName>
</protein>
<dbReference type="InterPro" id="IPR003593">
    <property type="entry name" value="AAA+_ATPase"/>
</dbReference>
<gene>
    <name evidence="15" type="primary">dnaB</name>
    <name evidence="15" type="ORF">GlitD10_2846</name>
</gene>
<evidence type="ECO:0000256" key="6">
    <source>
        <dbReference type="ARBA" id="ARBA00022801"/>
    </source>
</evidence>
<evidence type="ECO:0000256" key="8">
    <source>
        <dbReference type="ARBA" id="ARBA00022840"/>
    </source>
</evidence>
<dbReference type="InterPro" id="IPR007693">
    <property type="entry name" value="DNA_helicase_DnaB-like_N"/>
</dbReference>
<dbReference type="FunFam" id="1.10.860.10:FF:000001">
    <property type="entry name" value="Replicative DNA helicase"/>
    <property type="match status" value="1"/>
</dbReference>
<dbReference type="GO" id="GO:0016887">
    <property type="term" value="F:ATP hydrolysis activity"/>
    <property type="evidence" value="ECO:0007669"/>
    <property type="project" value="RHEA"/>
</dbReference>
<keyword evidence="8 13" id="KW-0067">ATP-binding</keyword>
<dbReference type="KEGG" id="glt:GlitD10_2846"/>
<dbReference type="Proteomes" id="UP000180235">
    <property type="component" value="Chromosome"/>
</dbReference>
<dbReference type="GO" id="GO:0042802">
    <property type="term" value="F:identical protein binding"/>
    <property type="evidence" value="ECO:0007669"/>
    <property type="project" value="UniProtKB-ARBA"/>
</dbReference>
<evidence type="ECO:0000256" key="12">
    <source>
        <dbReference type="NCBIfam" id="TIGR00665"/>
    </source>
</evidence>
<keyword evidence="6 13" id="KW-0378">Hydrolase</keyword>
<dbReference type="Gene3D" id="3.40.50.300">
    <property type="entry name" value="P-loop containing nucleotide triphosphate hydrolases"/>
    <property type="match status" value="1"/>
</dbReference>
<dbReference type="AlphaFoldDB" id="A0A1J0AGX3"/>
<dbReference type="STRING" id="1188229.GlitD10_2846"/>
<comment type="catalytic activity">
    <reaction evidence="11 13">
        <text>ATP + H2O = ADP + phosphate + H(+)</text>
        <dbReference type="Rhea" id="RHEA:13065"/>
        <dbReference type="ChEBI" id="CHEBI:15377"/>
        <dbReference type="ChEBI" id="CHEBI:15378"/>
        <dbReference type="ChEBI" id="CHEBI:30616"/>
        <dbReference type="ChEBI" id="CHEBI:43474"/>
        <dbReference type="ChEBI" id="CHEBI:456216"/>
        <dbReference type="EC" id="5.6.2.3"/>
    </reaction>
</comment>
<dbReference type="GO" id="GO:0043139">
    <property type="term" value="F:5'-3' DNA helicase activity"/>
    <property type="evidence" value="ECO:0007669"/>
    <property type="project" value="UniProtKB-EC"/>
</dbReference>
<evidence type="ECO:0000256" key="2">
    <source>
        <dbReference type="ARBA" id="ARBA00011643"/>
    </source>
</evidence>
<comment type="function">
    <text evidence="13">The main replicative DNA helicase, it participates in initiation and elongation during chromosome replication. Travels ahead of the DNA replisome, separating dsDNA into templates for DNA synthesis. A processive ATP-dependent 5'-3' DNA helicase it has DNA-dependent ATPase activity.</text>
</comment>
<dbReference type="SUPFAM" id="SSF48024">
    <property type="entry name" value="N-terminal domain of DnaB helicase"/>
    <property type="match status" value="1"/>
</dbReference>
<evidence type="ECO:0000256" key="4">
    <source>
        <dbReference type="ARBA" id="ARBA00022705"/>
    </source>
</evidence>
<evidence type="ECO:0000256" key="10">
    <source>
        <dbReference type="ARBA" id="ARBA00023235"/>
    </source>
</evidence>
<dbReference type="PROSITE" id="PS51199">
    <property type="entry name" value="SF4_HELICASE"/>
    <property type="match status" value="1"/>
</dbReference>
<dbReference type="GO" id="GO:0005829">
    <property type="term" value="C:cytosol"/>
    <property type="evidence" value="ECO:0007669"/>
    <property type="project" value="TreeGrafter"/>
</dbReference>
<dbReference type="SMART" id="SM00382">
    <property type="entry name" value="AAA"/>
    <property type="match status" value="1"/>
</dbReference>
<evidence type="ECO:0000313" key="15">
    <source>
        <dbReference type="EMBL" id="APB35190.1"/>
    </source>
</evidence>
<sequence length="462" mass="51754">MGVNQGFVMLSDAPKRPRNSELSFSPHQLPPQNVAAEEAILGGILLDPEALGRISHLLKPEFFYIQSHQDIYRAALSLQMQGKPTDMTAVATWLQDQGLLEKVGGPAKLVQLVEQVVSAVNIDQYAALVADKYLRRQLIQAGQDILRLGYETTLSMEQVLDQAEQHIFAICQSQPRQELVSTAEMVSSIWQEIEQRSEDMLPPGITSGFYDLDALTQGFQRSDLIIVAGRPSMGKTSFCLNIARNIAATHRLPTALFSLEMSKEQLVYRLLSSEARIESTRLRTGRIAEQEWPNLNQAISNLAQLPIFIDDSASATMMEIRSKSRRLKSEQGSLGLVLVDYLQLMDSGTNSDNRVLELSRMTRGLKTLARELQVPVIVLSQLSRGVEHRTNKRPMLSDLRESGSIEQDADVVIMLYRDEYYNPDTPERGVSEVIIAKHRNGPTGVAKMLFDASFTQFRNMKH</sequence>
<keyword evidence="16" id="KW-1185">Reference proteome</keyword>